<reference evidence="1" key="1">
    <citation type="submission" date="2018-02" db="EMBL/GenBank/DDBJ databases">
        <authorList>
            <person name="Cohen D.B."/>
            <person name="Kent A.D."/>
        </authorList>
    </citation>
    <scope>NUCLEOTIDE SEQUENCE</scope>
</reference>
<name>A0A2N9IYM2_FAGSY</name>
<protein>
    <submittedName>
        <fullName evidence="1">Uncharacterized protein</fullName>
    </submittedName>
</protein>
<organism evidence="1">
    <name type="scientific">Fagus sylvatica</name>
    <name type="common">Beechnut</name>
    <dbReference type="NCBI Taxonomy" id="28930"/>
    <lineage>
        <taxon>Eukaryota</taxon>
        <taxon>Viridiplantae</taxon>
        <taxon>Streptophyta</taxon>
        <taxon>Embryophyta</taxon>
        <taxon>Tracheophyta</taxon>
        <taxon>Spermatophyta</taxon>
        <taxon>Magnoliopsida</taxon>
        <taxon>eudicotyledons</taxon>
        <taxon>Gunneridae</taxon>
        <taxon>Pentapetalae</taxon>
        <taxon>rosids</taxon>
        <taxon>fabids</taxon>
        <taxon>Fagales</taxon>
        <taxon>Fagaceae</taxon>
        <taxon>Fagus</taxon>
    </lineage>
</organism>
<evidence type="ECO:0000313" key="1">
    <source>
        <dbReference type="EMBL" id="SPD29455.1"/>
    </source>
</evidence>
<dbReference type="AlphaFoldDB" id="A0A2N9IYM2"/>
<dbReference type="EMBL" id="OIVN01006271">
    <property type="protein sequence ID" value="SPD29455.1"/>
    <property type="molecule type" value="Genomic_DNA"/>
</dbReference>
<proteinExistence type="predicted"/>
<accession>A0A2N9IYM2</accession>
<sequence>MSGQAIGGGVIPDHYEQWLCGFSWHIGVATSVMAELWALKNCLVLVVLYGILELGDKVLDLGLKEGYVVVEFGSGVEVSGGEEVLEGFGEADLLERERDSVKRDIVVVLECGFVKEVGFGWVVMMVTLWPCDAKSWAISKREIMWPSARNGRKKISRG</sequence>
<gene>
    <name evidence="1" type="ORF">FSB_LOCUS57337</name>
</gene>